<dbReference type="Pfam" id="PF05699">
    <property type="entry name" value="Dimer_Tnp_hAT"/>
    <property type="match status" value="1"/>
</dbReference>
<evidence type="ECO:0008006" key="6">
    <source>
        <dbReference type="Google" id="ProtNLM"/>
    </source>
</evidence>
<dbReference type="PANTHER" id="PTHR45749">
    <property type="match status" value="1"/>
</dbReference>
<sequence>MYHHKSGSQKRKEQRQRKAEEEKLKKKKVIEQYFKKPESDRGDEVQEVRTETSEEMIVQTASSCHAASESISSVMEEEDETCNVPPCAVLEEGVQTQSCTTSPKRPVTIEEDSSSCAVMSSSACTEMEEETPSSTDVRSNPETRDVALNLTSLEQSSEEEIDWKDPALWPDVLKDNEREKIVLSGLFNAEQLNNMAQSLPKDVKDHSFSDFLLYAKSSNGREKILRDWLRWSPSKKVLYCATCMAFSNDRFTKKGSILCRKDGFDPSKYMWHRLYMKLPEHEQSAQHRKHYWSWRTLQKSIGGHGVDFVIQRNLSKEADKFVALLERLLDVTLHLASRNMAFRGSSQRIGEIHNGNFLGTLEILARYDVVLREHLEKVKASQEKGKRLPAHYLSWATQNEFINICGKHVLNAILSERKAAIYFAIICDATPDVSHTEQNVIVLRYVYRDPQNGKWNIEERFIEFCDFFQKTGEEIADMIMSRLNEHAIDLQDCRGQGYDNGANMSGRIKGVRAKIQETCPTALFCPCAAHSLNLVGVHAAASCPEMKTFFGSVNRLYILFSSSPARWNTLIEEVGRSLHGLSETRWSSRIEAVRPIAQNLPSILKALEKVLASRKLSNDAHSDAQGLYDYFSSFRAVVLATFWVKVLTSFEERNKILQSRSISMEIGVANIKALSDEMKLLREKWPVLLSEASAVADCMEIPKELLNHQQLRQRKSKHHDAKDPEEHFKANVFLVAMDTIISDLHQRFKSMEEVCKLFSPILKVRTISEEDLVASTEELISAYPNDFTSSLLSELQHLQKVYEATFPENMGPLDLLNAIYELELQGIFGEVCIALRIFTTLPLSVAEGERAFSKLSLIKNYLRSTMSEQRLNSLAILSIEHELARQLCYKDLIKDFANLKVRRLIAP</sequence>
<dbReference type="EMBL" id="WNYA01000003">
    <property type="protein sequence ID" value="KAG8582256.1"/>
    <property type="molecule type" value="Genomic_DNA"/>
</dbReference>
<evidence type="ECO:0000259" key="2">
    <source>
        <dbReference type="Pfam" id="PF05699"/>
    </source>
</evidence>
<dbReference type="PANTHER" id="PTHR45749:SF33">
    <property type="entry name" value="ZINC FINGER MYM-TYPE PROTEIN 1"/>
    <property type="match status" value="1"/>
</dbReference>
<evidence type="ECO:0000313" key="4">
    <source>
        <dbReference type="EMBL" id="KAG8582256.1"/>
    </source>
</evidence>
<dbReference type="AlphaFoldDB" id="A0AAV7CCE0"/>
<organism evidence="4 5">
    <name type="scientific">Engystomops pustulosus</name>
    <name type="common">Tungara frog</name>
    <name type="synonym">Physalaemus pustulosus</name>
    <dbReference type="NCBI Taxonomy" id="76066"/>
    <lineage>
        <taxon>Eukaryota</taxon>
        <taxon>Metazoa</taxon>
        <taxon>Chordata</taxon>
        <taxon>Craniata</taxon>
        <taxon>Vertebrata</taxon>
        <taxon>Euteleostomi</taxon>
        <taxon>Amphibia</taxon>
        <taxon>Batrachia</taxon>
        <taxon>Anura</taxon>
        <taxon>Neobatrachia</taxon>
        <taxon>Hyloidea</taxon>
        <taxon>Leptodactylidae</taxon>
        <taxon>Leiuperinae</taxon>
        <taxon>Engystomops</taxon>
    </lineage>
</organism>
<name>A0AAV7CCE0_ENGPU</name>
<protein>
    <recommendedName>
        <fullName evidence="6">TTF-type domain-containing protein</fullName>
    </recommendedName>
</protein>
<dbReference type="SUPFAM" id="SSF53098">
    <property type="entry name" value="Ribonuclease H-like"/>
    <property type="match status" value="1"/>
</dbReference>
<feature type="compositionally biased region" description="Basic residues" evidence="1">
    <location>
        <begin position="1"/>
        <end position="15"/>
    </location>
</feature>
<evidence type="ECO:0000259" key="3">
    <source>
        <dbReference type="Pfam" id="PF14291"/>
    </source>
</evidence>
<evidence type="ECO:0000256" key="1">
    <source>
        <dbReference type="SAM" id="MobiDB-lite"/>
    </source>
</evidence>
<dbReference type="InterPro" id="IPR012337">
    <property type="entry name" value="RNaseH-like_sf"/>
</dbReference>
<dbReference type="InterPro" id="IPR008906">
    <property type="entry name" value="HATC_C_dom"/>
</dbReference>
<dbReference type="GO" id="GO:0046983">
    <property type="term" value="F:protein dimerization activity"/>
    <property type="evidence" value="ECO:0007669"/>
    <property type="project" value="InterPro"/>
</dbReference>
<feature type="domain" description="DUF4371" evidence="3">
    <location>
        <begin position="321"/>
        <end position="510"/>
    </location>
</feature>
<dbReference type="InterPro" id="IPR025398">
    <property type="entry name" value="DUF4371"/>
</dbReference>
<feature type="region of interest" description="Disordered" evidence="1">
    <location>
        <begin position="1"/>
        <end position="26"/>
    </location>
</feature>
<reference evidence="4" key="1">
    <citation type="thesis" date="2020" institute="ProQuest LLC" country="789 East Eisenhower Parkway, Ann Arbor, MI, USA">
        <title>Comparative Genomics and Chromosome Evolution.</title>
        <authorList>
            <person name="Mudd A.B."/>
        </authorList>
    </citation>
    <scope>NUCLEOTIDE SEQUENCE</scope>
    <source>
        <strain evidence="4">237g6f4</strain>
        <tissue evidence="4">Blood</tissue>
    </source>
</reference>
<proteinExistence type="predicted"/>
<accession>A0AAV7CCE0</accession>
<evidence type="ECO:0000313" key="5">
    <source>
        <dbReference type="Proteomes" id="UP000824782"/>
    </source>
</evidence>
<feature type="compositionally biased region" description="Basic and acidic residues" evidence="1">
    <location>
        <begin position="16"/>
        <end position="26"/>
    </location>
</feature>
<keyword evidence="5" id="KW-1185">Reference proteome</keyword>
<gene>
    <name evidence="4" type="ORF">GDO81_007971</name>
</gene>
<dbReference type="Pfam" id="PF14291">
    <property type="entry name" value="DUF4371"/>
    <property type="match status" value="1"/>
</dbReference>
<comment type="caution">
    <text evidence="4">The sequence shown here is derived from an EMBL/GenBank/DDBJ whole genome shotgun (WGS) entry which is preliminary data.</text>
</comment>
<dbReference type="Proteomes" id="UP000824782">
    <property type="component" value="Unassembled WGS sequence"/>
</dbReference>
<feature type="domain" description="HAT C-terminal dimerisation" evidence="2">
    <location>
        <begin position="802"/>
        <end position="883"/>
    </location>
</feature>